<proteinExistence type="predicted"/>
<reference evidence="3" key="1">
    <citation type="journal article" date="2022" name="Int. J. Syst. Evol. Microbiol.">
        <title>A novel species of lactic acid bacteria, Ligilactobacillus pabuli sp. nov., isolated from alfalfa silage.</title>
        <authorList>
            <person name="Tohno M."/>
            <person name="Tanizawa Y."/>
            <person name="Sawada H."/>
            <person name="Sakamoto M."/>
            <person name="Ohkuma M."/>
            <person name="Kobayashi H."/>
        </authorList>
    </citation>
    <scope>NUCLEOTIDE SEQUENCE</scope>
    <source>
        <strain evidence="3">AF129</strain>
    </source>
</reference>
<evidence type="ECO:0000256" key="2">
    <source>
        <dbReference type="SAM" id="MobiDB-lite"/>
    </source>
</evidence>
<name>A0ABQ5JI23_9LACO</name>
<dbReference type="Proteomes" id="UP001055149">
    <property type="component" value="Unassembled WGS sequence"/>
</dbReference>
<organism evidence="3 4">
    <name type="scientific">Ligilactobacillus pabuli</name>
    <dbReference type="NCBI Taxonomy" id="2886039"/>
    <lineage>
        <taxon>Bacteria</taxon>
        <taxon>Bacillati</taxon>
        <taxon>Bacillota</taxon>
        <taxon>Bacilli</taxon>
        <taxon>Lactobacillales</taxon>
        <taxon>Lactobacillaceae</taxon>
        <taxon>Ligilactobacillus</taxon>
    </lineage>
</organism>
<evidence type="ECO:0000313" key="4">
    <source>
        <dbReference type="Proteomes" id="UP001055149"/>
    </source>
</evidence>
<dbReference type="RefSeq" id="WP_244054503.1">
    <property type="nucleotide sequence ID" value="NZ_BQXH01000003.1"/>
</dbReference>
<feature type="compositionally biased region" description="Low complexity" evidence="2">
    <location>
        <begin position="15"/>
        <end position="26"/>
    </location>
</feature>
<feature type="coiled-coil region" evidence="1">
    <location>
        <begin position="38"/>
        <end position="95"/>
    </location>
</feature>
<protein>
    <recommendedName>
        <fullName evidence="5">DUF4355 domain-containing protein</fullName>
    </recommendedName>
</protein>
<sequence length="196" mass="22010">MAEEVQAETVETEQAEVQGEQTEQAESQGKTFTQEQVNAMIKDRLARAEKQAEAEKAEAKKLAKMNADQKQQYELEKAQNEAKEAQAQLAKYEMQGQARKMFADSGIEPSDEDLALIVTAEAEGTQYNANQLLDLIARVREDERTKLLKGETPKANGKKLPAQVTQEDFNRMNMTEKVKLHAENPELFNKLTGGHE</sequence>
<dbReference type="InterPro" id="IPR025580">
    <property type="entry name" value="Gp46"/>
</dbReference>
<evidence type="ECO:0008006" key="5">
    <source>
        <dbReference type="Google" id="ProtNLM"/>
    </source>
</evidence>
<comment type="caution">
    <text evidence="3">The sequence shown here is derived from an EMBL/GenBank/DDBJ whole genome shotgun (WGS) entry which is preliminary data.</text>
</comment>
<keyword evidence="1" id="KW-0175">Coiled coil</keyword>
<evidence type="ECO:0000313" key="3">
    <source>
        <dbReference type="EMBL" id="GKS80725.1"/>
    </source>
</evidence>
<accession>A0ABQ5JI23</accession>
<dbReference type="EMBL" id="BQXH01000003">
    <property type="protein sequence ID" value="GKS80725.1"/>
    <property type="molecule type" value="Genomic_DNA"/>
</dbReference>
<feature type="region of interest" description="Disordered" evidence="2">
    <location>
        <begin position="1"/>
        <end position="35"/>
    </location>
</feature>
<keyword evidence="4" id="KW-1185">Reference proteome</keyword>
<evidence type="ECO:0000256" key="1">
    <source>
        <dbReference type="SAM" id="Coils"/>
    </source>
</evidence>
<dbReference type="Pfam" id="PF14265">
    <property type="entry name" value="DUF4355"/>
    <property type="match status" value="1"/>
</dbReference>
<gene>
    <name evidence="3" type="ORF">LPAF129_04100</name>
</gene>
<feature type="compositionally biased region" description="Acidic residues" evidence="2">
    <location>
        <begin position="1"/>
        <end position="14"/>
    </location>
</feature>